<feature type="compositionally biased region" description="Low complexity" evidence="4">
    <location>
        <begin position="412"/>
        <end position="423"/>
    </location>
</feature>
<reference evidence="9 10" key="1">
    <citation type="submission" date="2023-06" db="EMBL/GenBank/DDBJ databases">
        <title>Pelomonas sp. APW6 16S ribosomal RNA gene genome sequencing and assembly.</title>
        <authorList>
            <person name="Woo H."/>
        </authorList>
    </citation>
    <scope>NUCLEOTIDE SEQUENCE [LARGE SCALE GENOMIC DNA]</scope>
    <source>
        <strain evidence="9 10">APW6</strain>
    </source>
</reference>
<dbReference type="Gene3D" id="1.10.287.470">
    <property type="entry name" value="Helix hairpin bin"/>
    <property type="match status" value="1"/>
</dbReference>
<feature type="domain" description="Multidrug resistance protein MdtA-like C-terminal permuted SH3" evidence="8">
    <location>
        <begin position="326"/>
        <end position="385"/>
    </location>
</feature>
<dbReference type="Gene3D" id="2.40.420.20">
    <property type="match status" value="1"/>
</dbReference>
<evidence type="ECO:0000259" key="7">
    <source>
        <dbReference type="Pfam" id="PF25944"/>
    </source>
</evidence>
<evidence type="ECO:0000256" key="2">
    <source>
        <dbReference type="ARBA" id="ARBA00009477"/>
    </source>
</evidence>
<organism evidence="9 10">
    <name type="scientific">Roseateles subflavus</name>
    <dbReference type="NCBI Taxonomy" id="3053353"/>
    <lineage>
        <taxon>Bacteria</taxon>
        <taxon>Pseudomonadati</taxon>
        <taxon>Pseudomonadota</taxon>
        <taxon>Betaproteobacteria</taxon>
        <taxon>Burkholderiales</taxon>
        <taxon>Sphaerotilaceae</taxon>
        <taxon>Roseateles</taxon>
    </lineage>
</organism>
<dbReference type="Pfam" id="PF25876">
    <property type="entry name" value="HH_MFP_RND"/>
    <property type="match status" value="1"/>
</dbReference>
<comment type="subcellular location">
    <subcellularLocation>
        <location evidence="1">Cell envelope</location>
    </subcellularLocation>
</comment>
<evidence type="ECO:0000256" key="4">
    <source>
        <dbReference type="SAM" id="MobiDB-lite"/>
    </source>
</evidence>
<keyword evidence="10" id="KW-1185">Reference proteome</keyword>
<feature type="domain" description="Multidrug resistance protein MdtA-like barrel-sandwich hybrid" evidence="6">
    <location>
        <begin position="80"/>
        <end position="218"/>
    </location>
</feature>
<sequence>MRRTPVVATLALLILAGVAWRWNAHRTETAGASGNAPAGAASAPGGKGNAAPQAVGVVTVQRQDVPVSIDAAGTVAALQSVDLRAQTTSTVREVLVKDGQMVSKGQVLFRFDDRTDRANLDKARAQLARDRASLADAERQLQRAQDLLRQNFVAQSAVDTALTNVEAQRAVVQSDEAAVQAAQVSLSYNELRAPLAGRAGLVNAMPGALVQANASAASLLNIAQLSPIGVSFVVPETQLQPLLAAVRPGPDGRTEPLDVQVSLPGSPRGKGKGGEAPLTGHLGFVDNLVDATTGTIKARAEFDNAGQQLWPGQYVRVRLTLRTLRNAVVVPQAALIVRGNERTLYVVGPDKTAQLKTVQLRYGFGDFAVVEGVEAGEQVVLEGKQNLRPGTPLKVQPAAVNPGRAKSADEPASASSAASGAGA</sequence>
<dbReference type="Pfam" id="PF25944">
    <property type="entry name" value="Beta-barrel_RND"/>
    <property type="match status" value="1"/>
</dbReference>
<keyword evidence="3" id="KW-0175">Coiled coil</keyword>
<evidence type="ECO:0000256" key="3">
    <source>
        <dbReference type="SAM" id="Coils"/>
    </source>
</evidence>
<dbReference type="InterPro" id="IPR058627">
    <property type="entry name" value="MdtA-like_C"/>
</dbReference>
<comment type="similarity">
    <text evidence="2">Belongs to the membrane fusion protein (MFP) (TC 8.A.1) family.</text>
</comment>
<protein>
    <submittedName>
        <fullName evidence="9">Efflux RND transporter periplasmic adaptor subunit</fullName>
    </submittedName>
</protein>
<gene>
    <name evidence="9" type="ORF">QRD43_22135</name>
</gene>
<dbReference type="Gene3D" id="2.40.50.100">
    <property type="match status" value="1"/>
</dbReference>
<dbReference type="Pfam" id="PF25917">
    <property type="entry name" value="BSH_RND"/>
    <property type="match status" value="1"/>
</dbReference>
<dbReference type="InterPro" id="IPR058624">
    <property type="entry name" value="MdtA-like_HH"/>
</dbReference>
<dbReference type="InterPro" id="IPR058625">
    <property type="entry name" value="MdtA-like_BSH"/>
</dbReference>
<evidence type="ECO:0000259" key="5">
    <source>
        <dbReference type="Pfam" id="PF25876"/>
    </source>
</evidence>
<evidence type="ECO:0000313" key="9">
    <source>
        <dbReference type="EMBL" id="MDL5034621.1"/>
    </source>
</evidence>
<feature type="domain" description="Multidrug resistance protein MdtA-like alpha-helical hairpin" evidence="5">
    <location>
        <begin position="120"/>
        <end position="188"/>
    </location>
</feature>
<dbReference type="InterPro" id="IPR006143">
    <property type="entry name" value="RND_pump_MFP"/>
</dbReference>
<dbReference type="Pfam" id="PF25967">
    <property type="entry name" value="RND-MFP_C"/>
    <property type="match status" value="1"/>
</dbReference>
<proteinExistence type="inferred from homology"/>
<accession>A0ABT7LP17</accession>
<feature type="coiled-coil region" evidence="3">
    <location>
        <begin position="120"/>
        <end position="147"/>
    </location>
</feature>
<feature type="region of interest" description="Disordered" evidence="4">
    <location>
        <begin position="29"/>
        <end position="51"/>
    </location>
</feature>
<comment type="caution">
    <text evidence="9">The sequence shown here is derived from an EMBL/GenBank/DDBJ whole genome shotgun (WGS) entry which is preliminary data.</text>
</comment>
<feature type="region of interest" description="Disordered" evidence="4">
    <location>
        <begin position="386"/>
        <end position="423"/>
    </location>
</feature>
<dbReference type="Proteomes" id="UP001238603">
    <property type="component" value="Unassembled WGS sequence"/>
</dbReference>
<dbReference type="Gene3D" id="2.40.30.170">
    <property type="match status" value="1"/>
</dbReference>
<evidence type="ECO:0000256" key="1">
    <source>
        <dbReference type="ARBA" id="ARBA00004196"/>
    </source>
</evidence>
<name>A0ABT7LP17_9BURK</name>
<evidence type="ECO:0000313" key="10">
    <source>
        <dbReference type="Proteomes" id="UP001238603"/>
    </source>
</evidence>
<evidence type="ECO:0000259" key="6">
    <source>
        <dbReference type="Pfam" id="PF25917"/>
    </source>
</evidence>
<dbReference type="PANTHER" id="PTHR30158">
    <property type="entry name" value="ACRA/E-RELATED COMPONENT OF DRUG EFFLUX TRANSPORTER"/>
    <property type="match status" value="1"/>
</dbReference>
<dbReference type="RefSeq" id="WP_285984694.1">
    <property type="nucleotide sequence ID" value="NZ_JASVDS010000010.1"/>
</dbReference>
<evidence type="ECO:0000259" key="8">
    <source>
        <dbReference type="Pfam" id="PF25967"/>
    </source>
</evidence>
<dbReference type="InterPro" id="IPR058626">
    <property type="entry name" value="MdtA-like_b-barrel"/>
</dbReference>
<dbReference type="EMBL" id="JASVDS010000010">
    <property type="protein sequence ID" value="MDL5034621.1"/>
    <property type="molecule type" value="Genomic_DNA"/>
</dbReference>
<dbReference type="SUPFAM" id="SSF111369">
    <property type="entry name" value="HlyD-like secretion proteins"/>
    <property type="match status" value="1"/>
</dbReference>
<dbReference type="NCBIfam" id="TIGR01730">
    <property type="entry name" value="RND_mfp"/>
    <property type="match status" value="1"/>
</dbReference>
<feature type="compositionally biased region" description="Low complexity" evidence="4">
    <location>
        <begin position="30"/>
        <end position="44"/>
    </location>
</feature>
<feature type="domain" description="Multidrug resistance protein MdtA-like beta-barrel" evidence="7">
    <location>
        <begin position="227"/>
        <end position="321"/>
    </location>
</feature>